<name>A0A0L8HZK7_OCTBM</name>
<protein>
    <submittedName>
        <fullName evidence="1">Uncharacterized protein</fullName>
    </submittedName>
</protein>
<gene>
    <name evidence="1" type="ORF">OCBIM_22000962mg</name>
</gene>
<feature type="non-terminal residue" evidence="1">
    <location>
        <position position="76"/>
    </location>
</feature>
<dbReference type="AlphaFoldDB" id="A0A0L8HZK7"/>
<evidence type="ECO:0000313" key="1">
    <source>
        <dbReference type="EMBL" id="KOF94688.1"/>
    </source>
</evidence>
<sequence length="76" mass="8916">MCVCINQMHMNRVIGDMLNLPYHIDYCVSITTYYDTHVYICVHLCVRVPSCVCRWGDTYAYLYISACVRTHFKANI</sequence>
<accession>A0A0L8HZK7</accession>
<proteinExistence type="predicted"/>
<dbReference type="EMBL" id="KQ416899">
    <property type="protein sequence ID" value="KOF94688.1"/>
    <property type="molecule type" value="Genomic_DNA"/>
</dbReference>
<reference evidence="1" key="1">
    <citation type="submission" date="2015-07" db="EMBL/GenBank/DDBJ databases">
        <title>MeaNS - Measles Nucleotide Surveillance Program.</title>
        <authorList>
            <person name="Tran T."/>
            <person name="Druce J."/>
        </authorList>
    </citation>
    <scope>NUCLEOTIDE SEQUENCE</scope>
    <source>
        <strain evidence="1">UCB-OBI-ISO-001</strain>
        <tissue evidence="1">Gonad</tissue>
    </source>
</reference>
<organism evidence="1">
    <name type="scientific">Octopus bimaculoides</name>
    <name type="common">California two-spotted octopus</name>
    <dbReference type="NCBI Taxonomy" id="37653"/>
    <lineage>
        <taxon>Eukaryota</taxon>
        <taxon>Metazoa</taxon>
        <taxon>Spiralia</taxon>
        <taxon>Lophotrochozoa</taxon>
        <taxon>Mollusca</taxon>
        <taxon>Cephalopoda</taxon>
        <taxon>Coleoidea</taxon>
        <taxon>Octopodiformes</taxon>
        <taxon>Octopoda</taxon>
        <taxon>Incirrata</taxon>
        <taxon>Octopodidae</taxon>
        <taxon>Octopus</taxon>
    </lineage>
</organism>